<gene>
    <name evidence="2 4" type="ORF">P152DRAFT_390730</name>
</gene>
<dbReference type="Proteomes" id="UP000504638">
    <property type="component" value="Unplaced"/>
</dbReference>
<dbReference type="AlphaFoldDB" id="A0A6G1GBU7"/>
<proteinExistence type="predicted"/>
<feature type="compositionally biased region" description="Polar residues" evidence="1">
    <location>
        <begin position="1"/>
        <end position="23"/>
    </location>
</feature>
<name>A0A6G1GBU7_9PEZI</name>
<reference evidence="4" key="3">
    <citation type="submission" date="2025-04" db="UniProtKB">
        <authorList>
            <consortium name="RefSeq"/>
        </authorList>
    </citation>
    <scope>IDENTIFICATION</scope>
    <source>
        <strain evidence="4">CBS 781.70</strain>
    </source>
</reference>
<evidence type="ECO:0008006" key="5">
    <source>
        <dbReference type="Google" id="ProtNLM"/>
    </source>
</evidence>
<reference evidence="2 4" key="1">
    <citation type="submission" date="2020-01" db="EMBL/GenBank/DDBJ databases">
        <authorList>
            <consortium name="DOE Joint Genome Institute"/>
            <person name="Haridas S."/>
            <person name="Albert R."/>
            <person name="Binder M."/>
            <person name="Bloem J."/>
            <person name="Labutti K."/>
            <person name="Salamov A."/>
            <person name="Andreopoulos B."/>
            <person name="Baker S.E."/>
            <person name="Barry K."/>
            <person name="Bills G."/>
            <person name="Bluhm B.H."/>
            <person name="Cannon C."/>
            <person name="Castanera R."/>
            <person name="Culley D.E."/>
            <person name="Daum C."/>
            <person name="Ezra D."/>
            <person name="Gonzalez J.B."/>
            <person name="Henrissat B."/>
            <person name="Kuo A."/>
            <person name="Liang C."/>
            <person name="Lipzen A."/>
            <person name="Lutzoni F."/>
            <person name="Magnuson J."/>
            <person name="Mondo S."/>
            <person name="Nolan M."/>
            <person name="Ohm R."/>
            <person name="Pangilinan J."/>
            <person name="Park H.-J."/>
            <person name="Ramirez L."/>
            <person name="Alfaro M."/>
            <person name="Sun H."/>
            <person name="Tritt A."/>
            <person name="Yoshinaga Y."/>
            <person name="Zwiers L.-H."/>
            <person name="Turgeon B.G."/>
            <person name="Goodwin S.B."/>
            <person name="Spatafora J.W."/>
            <person name="Crous P.W."/>
            <person name="Grigoriev I.V."/>
        </authorList>
    </citation>
    <scope>NUCLEOTIDE SEQUENCE</scope>
    <source>
        <strain evidence="2 4">CBS 781.70</strain>
    </source>
</reference>
<dbReference type="PANTHER" id="PTHR37852">
    <property type="entry name" value="YALI0B21208P"/>
    <property type="match status" value="1"/>
</dbReference>
<evidence type="ECO:0000313" key="2">
    <source>
        <dbReference type="EMBL" id="KAF1815494.1"/>
    </source>
</evidence>
<evidence type="ECO:0000256" key="1">
    <source>
        <dbReference type="SAM" id="MobiDB-lite"/>
    </source>
</evidence>
<reference evidence="4" key="2">
    <citation type="submission" date="2020-04" db="EMBL/GenBank/DDBJ databases">
        <authorList>
            <consortium name="NCBI Genome Project"/>
        </authorList>
    </citation>
    <scope>NUCLEOTIDE SEQUENCE</scope>
    <source>
        <strain evidence="4">CBS 781.70</strain>
    </source>
</reference>
<protein>
    <recommendedName>
        <fullName evidence="5">Tim17-domain-containing protein</fullName>
    </recommendedName>
</protein>
<evidence type="ECO:0000313" key="4">
    <source>
        <dbReference type="RefSeq" id="XP_033537125.1"/>
    </source>
</evidence>
<dbReference type="RefSeq" id="XP_033537125.1">
    <property type="nucleotide sequence ID" value="XM_033676056.1"/>
</dbReference>
<evidence type="ECO:0000313" key="3">
    <source>
        <dbReference type="Proteomes" id="UP000504638"/>
    </source>
</evidence>
<keyword evidence="3" id="KW-1185">Reference proteome</keyword>
<feature type="region of interest" description="Disordered" evidence="1">
    <location>
        <begin position="1"/>
        <end position="25"/>
    </location>
</feature>
<accession>A0A6G1GBU7</accession>
<organism evidence="2">
    <name type="scientific">Eremomyces bilateralis CBS 781.70</name>
    <dbReference type="NCBI Taxonomy" id="1392243"/>
    <lineage>
        <taxon>Eukaryota</taxon>
        <taxon>Fungi</taxon>
        <taxon>Dikarya</taxon>
        <taxon>Ascomycota</taxon>
        <taxon>Pezizomycotina</taxon>
        <taxon>Dothideomycetes</taxon>
        <taxon>Dothideomycetes incertae sedis</taxon>
        <taxon>Eremomycetales</taxon>
        <taxon>Eremomycetaceae</taxon>
        <taxon>Eremomyces</taxon>
    </lineage>
</organism>
<dbReference type="GeneID" id="54416626"/>
<dbReference type="EMBL" id="ML975151">
    <property type="protein sequence ID" value="KAF1815494.1"/>
    <property type="molecule type" value="Genomic_DNA"/>
</dbReference>
<dbReference type="PANTHER" id="PTHR37852:SF1">
    <property type="entry name" value="HIG1 DOMAIN-CONTAINING PROTEIN"/>
    <property type="match status" value="1"/>
</dbReference>
<sequence length="202" mass="21869">MNTSADTLQQTAEQPPQTSNTMPPTLDENERLSMLPTQRLMTGSFAAAASGFLLGTFKGGQEAGYVFRAENAHRLPTSQRGWFFYHKTKNYQAAYGGVREGIKMGVKLGGWTAAFLLAEQAVDSLRPDEGKDALSTVVAATGTTGAFSLWNRFPAATAARTARLGIGIGICYGLLQDALGLVRGRKIGYIEDIRTLRESSKW</sequence>
<dbReference type="OrthoDB" id="5584028at2759"/>